<keyword evidence="1" id="KW-0812">Transmembrane</keyword>
<reference evidence="2 3" key="1">
    <citation type="journal article" date="2016" name="Nat. Commun.">
        <title>Thousands of microbial genomes shed light on interconnected biogeochemical processes in an aquifer system.</title>
        <authorList>
            <person name="Anantharaman K."/>
            <person name="Brown C.T."/>
            <person name="Hug L.A."/>
            <person name="Sharon I."/>
            <person name="Castelle C.J."/>
            <person name="Probst A.J."/>
            <person name="Thomas B.C."/>
            <person name="Singh A."/>
            <person name="Wilkins M.J."/>
            <person name="Karaoz U."/>
            <person name="Brodie E.L."/>
            <person name="Williams K.H."/>
            <person name="Hubbard S.S."/>
            <person name="Banfield J.F."/>
        </authorList>
    </citation>
    <scope>NUCLEOTIDE SEQUENCE [LARGE SCALE GENOMIC DNA]</scope>
</reference>
<keyword evidence="1" id="KW-0472">Membrane</keyword>
<feature type="transmembrane region" description="Helical" evidence="1">
    <location>
        <begin position="70"/>
        <end position="92"/>
    </location>
</feature>
<gene>
    <name evidence="2" type="ORF">A2V81_02175</name>
</gene>
<comment type="caution">
    <text evidence="2">The sequence shown here is derived from an EMBL/GenBank/DDBJ whole genome shotgun (WGS) entry which is preliminary data.</text>
</comment>
<evidence type="ECO:0000256" key="1">
    <source>
        <dbReference type="SAM" id="Phobius"/>
    </source>
</evidence>
<dbReference type="PANTHER" id="PTHR37938:SF1">
    <property type="entry name" value="BLL0215 PROTEIN"/>
    <property type="match status" value="1"/>
</dbReference>
<dbReference type="Proteomes" id="UP000177614">
    <property type="component" value="Unassembled WGS sequence"/>
</dbReference>
<organism evidence="2 3">
    <name type="scientific">Candidatus Abawacabacteria bacterium RBG_16_42_10</name>
    <dbReference type="NCBI Taxonomy" id="1817814"/>
    <lineage>
        <taxon>Bacteria</taxon>
        <taxon>Candidatus Abawacaibacteriota</taxon>
    </lineage>
</organism>
<evidence type="ECO:0008006" key="4">
    <source>
        <dbReference type="Google" id="ProtNLM"/>
    </source>
</evidence>
<dbReference type="PANTHER" id="PTHR37938">
    <property type="entry name" value="BLL0215 PROTEIN"/>
    <property type="match status" value="1"/>
</dbReference>
<feature type="transmembrane region" description="Helical" evidence="1">
    <location>
        <begin position="40"/>
        <end position="64"/>
    </location>
</feature>
<keyword evidence="1" id="KW-1133">Transmembrane helix</keyword>
<evidence type="ECO:0000313" key="2">
    <source>
        <dbReference type="EMBL" id="OGC82319.1"/>
    </source>
</evidence>
<dbReference type="EMBL" id="MEWR01000008">
    <property type="protein sequence ID" value="OGC82319.1"/>
    <property type="molecule type" value="Genomic_DNA"/>
</dbReference>
<dbReference type="AlphaFoldDB" id="A0A1F4XKZ1"/>
<dbReference type="STRING" id="1817814.A2V81_02175"/>
<name>A0A1F4XKZ1_9BACT</name>
<accession>A0A1F4XKZ1</accession>
<proteinExistence type="predicted"/>
<evidence type="ECO:0000313" key="3">
    <source>
        <dbReference type="Proteomes" id="UP000177614"/>
    </source>
</evidence>
<sequence>MKDRLKPYRPTLHPGTRAFPGQSADEKVVFIIRKHWIVDFAILTTTFFAVFWPLILYFIVNLVWPIPHTVYIDAGIVIMHLYVLFALFWYYVKWIDHRLDLIIFTDRRMVDINQTRLFDRRISEANLAQIQDVNSGVKGFWPTMLHYGKLNIQTAGPEGNVFEMTYVRWPSLVASTIIELRDNYTKREHIPQSPSPTP</sequence>
<protein>
    <recommendedName>
        <fullName evidence="4">DUF304 domain-containing protein</fullName>
    </recommendedName>
</protein>